<evidence type="ECO:0000313" key="2">
    <source>
        <dbReference type="Proteomes" id="UP001230005"/>
    </source>
</evidence>
<evidence type="ECO:0000313" key="1">
    <source>
        <dbReference type="EMBL" id="MDQ0256718.1"/>
    </source>
</evidence>
<proteinExistence type="predicted"/>
<sequence>MEKKVKVGTMVVHLINDSNRREFIKSAHKGRERLFEAIERGEKKLFMIL</sequence>
<dbReference type="EMBL" id="JAUSUG010000019">
    <property type="protein sequence ID" value="MDQ0256718.1"/>
    <property type="molecule type" value="Genomic_DNA"/>
</dbReference>
<keyword evidence="2" id="KW-1185">Reference proteome</keyword>
<accession>A0ABU0A1Y7</accession>
<comment type="caution">
    <text evidence="1">The sequence shown here is derived from an EMBL/GenBank/DDBJ whole genome shotgun (WGS) entry which is preliminary data.</text>
</comment>
<name>A0ABU0A1Y7_9BACI</name>
<organism evidence="1 2">
    <name type="scientific">Evansella vedderi</name>
    <dbReference type="NCBI Taxonomy" id="38282"/>
    <lineage>
        <taxon>Bacteria</taxon>
        <taxon>Bacillati</taxon>
        <taxon>Bacillota</taxon>
        <taxon>Bacilli</taxon>
        <taxon>Bacillales</taxon>
        <taxon>Bacillaceae</taxon>
        <taxon>Evansella</taxon>
    </lineage>
</organism>
<reference evidence="1 2" key="1">
    <citation type="submission" date="2023-07" db="EMBL/GenBank/DDBJ databases">
        <title>Genomic Encyclopedia of Type Strains, Phase IV (KMG-IV): sequencing the most valuable type-strain genomes for metagenomic binning, comparative biology and taxonomic classification.</title>
        <authorList>
            <person name="Goeker M."/>
        </authorList>
    </citation>
    <scope>NUCLEOTIDE SEQUENCE [LARGE SCALE GENOMIC DNA]</scope>
    <source>
        <strain evidence="1 2">DSM 9768</strain>
    </source>
</reference>
<dbReference type="RefSeq" id="WP_307329301.1">
    <property type="nucleotide sequence ID" value="NZ_JAUSUG010000019.1"/>
</dbReference>
<dbReference type="Proteomes" id="UP001230005">
    <property type="component" value="Unassembled WGS sequence"/>
</dbReference>
<protein>
    <submittedName>
        <fullName evidence="1">Uncharacterized protein</fullName>
    </submittedName>
</protein>
<gene>
    <name evidence="1" type="ORF">J2S74_004140</name>
</gene>